<dbReference type="RefSeq" id="WP_100256321.1">
    <property type="nucleotide sequence ID" value="NZ_CP011797.1"/>
</dbReference>
<dbReference type="InterPro" id="IPR000888">
    <property type="entry name" value="RmlC-like"/>
</dbReference>
<dbReference type="EC" id="5.1.3.13" evidence="3 7"/>
<comment type="subunit">
    <text evidence="7">Homodimer.</text>
</comment>
<evidence type="ECO:0000313" key="9">
    <source>
        <dbReference type="Proteomes" id="UP000229757"/>
    </source>
</evidence>
<dbReference type="KEGG" id="rfo:REIFOR_00777"/>
<keyword evidence="7 8" id="KW-0413">Isomerase</keyword>
<dbReference type="Gene3D" id="2.60.120.10">
    <property type="entry name" value="Jelly Rolls"/>
    <property type="match status" value="1"/>
</dbReference>
<feature type="active site" description="Proton donor" evidence="5">
    <location>
        <position position="131"/>
    </location>
</feature>
<dbReference type="GO" id="GO:0019305">
    <property type="term" value="P:dTDP-rhamnose biosynthetic process"/>
    <property type="evidence" value="ECO:0007669"/>
    <property type="project" value="UniProtKB-UniRule"/>
</dbReference>
<keyword evidence="9" id="KW-1185">Reference proteome</keyword>
<comment type="similarity">
    <text evidence="7">Belongs to the dTDP-4-dehydrorhamnose 3,5-epimerase family.</text>
</comment>
<dbReference type="Proteomes" id="UP000229757">
    <property type="component" value="Chromosome"/>
</dbReference>
<dbReference type="AlphaFoldDB" id="A0A2K8KM79"/>
<feature type="site" description="Participates in a stacking interaction with the thymidine ring of dTDP-4-oxo-6-deoxyglucose" evidence="6">
    <location>
        <position position="137"/>
    </location>
</feature>
<evidence type="ECO:0000256" key="5">
    <source>
        <dbReference type="PIRSR" id="PIRSR600888-1"/>
    </source>
</evidence>
<dbReference type="PANTHER" id="PTHR21047">
    <property type="entry name" value="DTDP-6-DEOXY-D-GLUCOSE-3,5 EPIMERASE"/>
    <property type="match status" value="1"/>
</dbReference>
<dbReference type="GO" id="GO:0000271">
    <property type="term" value="P:polysaccharide biosynthetic process"/>
    <property type="evidence" value="ECO:0007669"/>
    <property type="project" value="TreeGrafter"/>
</dbReference>
<proteinExistence type="inferred from homology"/>
<evidence type="ECO:0000256" key="1">
    <source>
        <dbReference type="ARBA" id="ARBA00001298"/>
    </source>
</evidence>
<comment type="pathway">
    <text evidence="7">Carbohydrate biosynthesis; dTDP-L-rhamnose biosynthesis.</text>
</comment>
<dbReference type="InterPro" id="IPR011051">
    <property type="entry name" value="RmlC_Cupin_sf"/>
</dbReference>
<feature type="active site" description="Proton acceptor" evidence="5">
    <location>
        <position position="62"/>
    </location>
</feature>
<sequence>MDVRPTSLAGVQLIEPRVFADERGFFLQTYQAQDYRLALNIELDFVQDNHSYSRKGVLRGLHFQRRQPQGKLVRVVSGEVFDVVVDIRPDSPSYGQWQGLLLSAKNKHQLWIPPGLAHGFLVLSDGADVEYKCTDYYDPSDEGCLIWNDPTVGIDWPITDVPLLSVKDQQGMVFAEVGRTETPADNA</sequence>
<evidence type="ECO:0000256" key="6">
    <source>
        <dbReference type="PIRSR" id="PIRSR600888-3"/>
    </source>
</evidence>
<dbReference type="Pfam" id="PF00908">
    <property type="entry name" value="dTDP_sugar_isom"/>
    <property type="match status" value="1"/>
</dbReference>
<evidence type="ECO:0000256" key="2">
    <source>
        <dbReference type="ARBA" id="ARBA00001997"/>
    </source>
</evidence>
<dbReference type="GO" id="GO:0008830">
    <property type="term" value="F:dTDP-4-dehydrorhamnose 3,5-epimerase activity"/>
    <property type="evidence" value="ECO:0007669"/>
    <property type="project" value="UniProtKB-UniRule"/>
</dbReference>
<gene>
    <name evidence="8" type="ORF">REIFOR_00777</name>
</gene>
<dbReference type="CDD" id="cd00438">
    <property type="entry name" value="cupin_RmlC"/>
    <property type="match status" value="1"/>
</dbReference>
<evidence type="ECO:0000256" key="4">
    <source>
        <dbReference type="ARBA" id="ARBA00019595"/>
    </source>
</evidence>
<dbReference type="EMBL" id="CP011797">
    <property type="protein sequence ID" value="ATX75945.1"/>
    <property type="molecule type" value="Genomic_DNA"/>
</dbReference>
<organism evidence="8 9">
    <name type="scientific">Reinekea forsetii</name>
    <dbReference type="NCBI Taxonomy" id="1336806"/>
    <lineage>
        <taxon>Bacteria</taxon>
        <taxon>Pseudomonadati</taxon>
        <taxon>Pseudomonadota</taxon>
        <taxon>Gammaproteobacteria</taxon>
        <taxon>Oceanospirillales</taxon>
        <taxon>Saccharospirillaceae</taxon>
        <taxon>Reinekea</taxon>
    </lineage>
</organism>
<dbReference type="OrthoDB" id="9800680at2"/>
<protein>
    <recommendedName>
        <fullName evidence="4 7">dTDP-4-dehydrorhamnose 3,5-epimerase</fullName>
        <ecNumber evidence="3 7">5.1.3.13</ecNumber>
    </recommendedName>
    <alternativeName>
        <fullName evidence="7">Thymidine diphospho-4-keto-rhamnose 3,5-epimerase</fullName>
    </alternativeName>
</protein>
<comment type="function">
    <text evidence="2 7">Catalyzes the epimerization of the C3' and C5'positions of dTDP-6-deoxy-D-xylo-4-hexulose, forming dTDP-6-deoxy-L-lyxo-4-hexulose.</text>
</comment>
<reference evidence="8 9" key="1">
    <citation type="journal article" date="2017" name="Environ. Microbiol.">
        <title>Genomic and physiological analyses of 'Reinekea forsetii' reveal a versatile opportunistic lifestyle during spring algae blooms.</title>
        <authorList>
            <person name="Avci B."/>
            <person name="Hahnke R.L."/>
            <person name="Chafee M."/>
            <person name="Fischer T."/>
            <person name="Gruber-Vodicka H."/>
            <person name="Tegetmeyer H.E."/>
            <person name="Harder J."/>
            <person name="Fuchs B.M."/>
            <person name="Amann R.I."/>
            <person name="Teeling H."/>
        </authorList>
    </citation>
    <scope>NUCLEOTIDE SEQUENCE [LARGE SCALE GENOMIC DNA]</scope>
    <source>
        <strain evidence="8 9">Hel1_31_D35</strain>
    </source>
</reference>
<dbReference type="InterPro" id="IPR014710">
    <property type="entry name" value="RmlC-like_jellyroll"/>
</dbReference>
<name>A0A2K8KM79_9GAMM</name>
<dbReference type="GO" id="GO:0005829">
    <property type="term" value="C:cytosol"/>
    <property type="evidence" value="ECO:0007669"/>
    <property type="project" value="TreeGrafter"/>
</dbReference>
<dbReference type="SUPFAM" id="SSF51182">
    <property type="entry name" value="RmlC-like cupins"/>
    <property type="match status" value="1"/>
</dbReference>
<dbReference type="UniPathway" id="UPA00124"/>
<comment type="catalytic activity">
    <reaction evidence="1 7">
        <text>dTDP-4-dehydro-6-deoxy-alpha-D-glucose = dTDP-4-dehydro-beta-L-rhamnose</text>
        <dbReference type="Rhea" id="RHEA:16969"/>
        <dbReference type="ChEBI" id="CHEBI:57649"/>
        <dbReference type="ChEBI" id="CHEBI:62830"/>
        <dbReference type="EC" id="5.1.3.13"/>
    </reaction>
</comment>
<accession>A0A2K8KM79</accession>
<evidence type="ECO:0000256" key="3">
    <source>
        <dbReference type="ARBA" id="ARBA00012098"/>
    </source>
</evidence>
<evidence type="ECO:0000313" key="8">
    <source>
        <dbReference type="EMBL" id="ATX75945.1"/>
    </source>
</evidence>
<dbReference type="NCBIfam" id="TIGR01221">
    <property type="entry name" value="rmlC"/>
    <property type="match status" value="1"/>
</dbReference>
<dbReference type="PANTHER" id="PTHR21047:SF2">
    <property type="entry name" value="THYMIDINE DIPHOSPHO-4-KETO-RHAMNOSE 3,5-EPIMERASE"/>
    <property type="match status" value="1"/>
</dbReference>
<evidence type="ECO:0000256" key="7">
    <source>
        <dbReference type="RuleBase" id="RU364069"/>
    </source>
</evidence>